<evidence type="ECO:0000259" key="1">
    <source>
        <dbReference type="Pfam" id="PF21349"/>
    </source>
</evidence>
<feature type="domain" description="Rubrerythrin rubredoxin-like" evidence="1">
    <location>
        <begin position="51"/>
        <end position="75"/>
    </location>
</feature>
<dbReference type="SUPFAM" id="SSF57802">
    <property type="entry name" value="Rubredoxin-like"/>
    <property type="match status" value="2"/>
</dbReference>
<gene>
    <name evidence="2" type="ORF">TRIP_B250209</name>
</gene>
<dbReference type="AlphaFoldDB" id="A0A653A568"/>
<dbReference type="EMBL" id="UPXX01000018">
    <property type="protein sequence ID" value="VBB43114.1"/>
    <property type="molecule type" value="Genomic_DNA"/>
</dbReference>
<accession>A0A653A568</accession>
<proteinExistence type="predicted"/>
<sequence>MEFREFFIGTGEQGGDIMTNEQEKWVCAHCGYTADGRFEGDICPKCGLTYWKCSHCGFTLTAPSPPDICPECGEKCNFINITCYTPDCGGPGNIDPRL</sequence>
<evidence type="ECO:0000313" key="2">
    <source>
        <dbReference type="EMBL" id="VBB43114.1"/>
    </source>
</evidence>
<dbReference type="Gene3D" id="2.20.28.10">
    <property type="match status" value="1"/>
</dbReference>
<name>A0A653A568_UNCDX</name>
<reference evidence="2" key="1">
    <citation type="submission" date="2018-07" db="EMBL/GenBank/DDBJ databases">
        <authorList>
            <consortium name="Genoscope - CEA"/>
            <person name="William W."/>
        </authorList>
    </citation>
    <scope>NUCLEOTIDE SEQUENCE</scope>
    <source>
        <strain evidence="2">IK1</strain>
    </source>
</reference>
<dbReference type="InterPro" id="IPR048574">
    <property type="entry name" value="RUBY_RBDX"/>
</dbReference>
<organism evidence="2">
    <name type="scientific">Uncultured Desulfatiglans sp</name>
    <dbReference type="NCBI Taxonomy" id="1748965"/>
    <lineage>
        <taxon>Bacteria</taxon>
        <taxon>Pseudomonadati</taxon>
        <taxon>Thermodesulfobacteriota</taxon>
        <taxon>Desulfobacteria</taxon>
        <taxon>Desulfatiglandales</taxon>
        <taxon>Desulfatiglandaceae</taxon>
        <taxon>Desulfatiglans</taxon>
        <taxon>environmental samples</taxon>
    </lineage>
</organism>
<protein>
    <recommendedName>
        <fullName evidence="1">Rubrerythrin rubredoxin-like domain-containing protein</fullName>
    </recommendedName>
</protein>
<dbReference type="Pfam" id="PF21349">
    <property type="entry name" value="RUBY_RBDX"/>
    <property type="match status" value="1"/>
</dbReference>